<reference evidence="2" key="2">
    <citation type="submission" date="2021-09" db="EMBL/GenBank/DDBJ databases">
        <authorList>
            <person name="Jia N."/>
            <person name="Wang J."/>
            <person name="Shi W."/>
            <person name="Du L."/>
            <person name="Sun Y."/>
            <person name="Zhan W."/>
            <person name="Jiang J."/>
            <person name="Wang Q."/>
            <person name="Zhang B."/>
            <person name="Ji P."/>
            <person name="Sakyi L.B."/>
            <person name="Cui X."/>
            <person name="Yuan T."/>
            <person name="Jiang B."/>
            <person name="Yang W."/>
            <person name="Lam T.T.-Y."/>
            <person name="Chang Q."/>
            <person name="Ding S."/>
            <person name="Wang X."/>
            <person name="Zhu J."/>
            <person name="Ruan X."/>
            <person name="Zhao L."/>
            <person name="Wei J."/>
            <person name="Que T."/>
            <person name="Du C."/>
            <person name="Cheng J."/>
            <person name="Dai P."/>
            <person name="Han X."/>
            <person name="Huang E."/>
            <person name="Gao Y."/>
            <person name="Liu J."/>
            <person name="Shao H."/>
            <person name="Ye R."/>
            <person name="Li L."/>
            <person name="Wei W."/>
            <person name="Wang X."/>
            <person name="Wang C."/>
            <person name="Huo Q."/>
            <person name="Li W."/>
            <person name="Guo W."/>
            <person name="Chen H."/>
            <person name="Chen S."/>
            <person name="Zhou L."/>
            <person name="Zhou L."/>
            <person name="Ni X."/>
            <person name="Tian J."/>
            <person name="Zhou Y."/>
            <person name="Sheng Y."/>
            <person name="Liu T."/>
            <person name="Pan Y."/>
            <person name="Xia L."/>
            <person name="Li J."/>
            <person name="Zhao F."/>
            <person name="Cao W."/>
        </authorList>
    </citation>
    <scope>NUCLEOTIDE SEQUENCE</scope>
    <source>
        <strain evidence="2">Rmic-2018</strain>
        <tissue evidence="2">Larvae</tissue>
    </source>
</reference>
<sequence>MNELYPVANPHATNVEKVERVVRQAHPTVAAHFQGYNFADLEELATEVKRIKGDILAARSYHPPPPTAESTRSARGLTSGTTQSNDHLIEATYNGAGVVSTVLAIGAVRWGTLPANATAHRVRSYCVVREKDGAAGDPHRTSRSDQLSTHAFGSFALSSYVATPQLMADDLPEDFPSGYSFGKAERSKACDLLLKTAAQVLHTRLTGQLSPSRRSPTSTTQSRGRRLKAAENLLVDSEKPKRTVDRKLIICRVKHLTPKNRQATRFQGFTRPPPP</sequence>
<evidence type="ECO:0000313" key="2">
    <source>
        <dbReference type="EMBL" id="KAH8022354.1"/>
    </source>
</evidence>
<evidence type="ECO:0000313" key="3">
    <source>
        <dbReference type="Proteomes" id="UP000821866"/>
    </source>
</evidence>
<proteinExistence type="predicted"/>
<feature type="region of interest" description="Disordered" evidence="1">
    <location>
        <begin position="205"/>
        <end position="225"/>
    </location>
</feature>
<dbReference type="Proteomes" id="UP000821866">
    <property type="component" value="Chromosome 7"/>
</dbReference>
<name>A0A9J6DJU1_RHIMP</name>
<organism evidence="2 3">
    <name type="scientific">Rhipicephalus microplus</name>
    <name type="common">Cattle tick</name>
    <name type="synonym">Boophilus microplus</name>
    <dbReference type="NCBI Taxonomy" id="6941"/>
    <lineage>
        <taxon>Eukaryota</taxon>
        <taxon>Metazoa</taxon>
        <taxon>Ecdysozoa</taxon>
        <taxon>Arthropoda</taxon>
        <taxon>Chelicerata</taxon>
        <taxon>Arachnida</taxon>
        <taxon>Acari</taxon>
        <taxon>Parasitiformes</taxon>
        <taxon>Ixodida</taxon>
        <taxon>Ixodoidea</taxon>
        <taxon>Ixodidae</taxon>
        <taxon>Rhipicephalinae</taxon>
        <taxon>Rhipicephalus</taxon>
        <taxon>Boophilus</taxon>
    </lineage>
</organism>
<feature type="compositionally biased region" description="Low complexity" evidence="1">
    <location>
        <begin position="210"/>
        <end position="222"/>
    </location>
</feature>
<comment type="caution">
    <text evidence="2">The sequence shown here is derived from an EMBL/GenBank/DDBJ whole genome shotgun (WGS) entry which is preliminary data.</text>
</comment>
<dbReference type="AlphaFoldDB" id="A0A9J6DJU1"/>
<evidence type="ECO:0000256" key="1">
    <source>
        <dbReference type="SAM" id="MobiDB-lite"/>
    </source>
</evidence>
<dbReference type="EMBL" id="JABSTU010000009">
    <property type="protein sequence ID" value="KAH8022354.1"/>
    <property type="molecule type" value="Genomic_DNA"/>
</dbReference>
<protein>
    <submittedName>
        <fullName evidence="2">Uncharacterized protein</fullName>
    </submittedName>
</protein>
<feature type="compositionally biased region" description="Polar residues" evidence="1">
    <location>
        <begin position="68"/>
        <end position="83"/>
    </location>
</feature>
<reference evidence="2" key="1">
    <citation type="journal article" date="2020" name="Cell">
        <title>Large-Scale Comparative Analyses of Tick Genomes Elucidate Their Genetic Diversity and Vector Capacities.</title>
        <authorList>
            <consortium name="Tick Genome and Microbiome Consortium (TIGMIC)"/>
            <person name="Jia N."/>
            <person name="Wang J."/>
            <person name="Shi W."/>
            <person name="Du L."/>
            <person name="Sun Y."/>
            <person name="Zhan W."/>
            <person name="Jiang J.F."/>
            <person name="Wang Q."/>
            <person name="Zhang B."/>
            <person name="Ji P."/>
            <person name="Bell-Sakyi L."/>
            <person name="Cui X.M."/>
            <person name="Yuan T.T."/>
            <person name="Jiang B.G."/>
            <person name="Yang W.F."/>
            <person name="Lam T.T."/>
            <person name="Chang Q.C."/>
            <person name="Ding S.J."/>
            <person name="Wang X.J."/>
            <person name="Zhu J.G."/>
            <person name="Ruan X.D."/>
            <person name="Zhao L."/>
            <person name="Wei J.T."/>
            <person name="Ye R.Z."/>
            <person name="Que T.C."/>
            <person name="Du C.H."/>
            <person name="Zhou Y.H."/>
            <person name="Cheng J.X."/>
            <person name="Dai P.F."/>
            <person name="Guo W.B."/>
            <person name="Han X.H."/>
            <person name="Huang E.J."/>
            <person name="Li L.F."/>
            <person name="Wei W."/>
            <person name="Gao Y.C."/>
            <person name="Liu J.Z."/>
            <person name="Shao H.Z."/>
            <person name="Wang X."/>
            <person name="Wang C.C."/>
            <person name="Yang T.C."/>
            <person name="Huo Q.B."/>
            <person name="Li W."/>
            <person name="Chen H.Y."/>
            <person name="Chen S.E."/>
            <person name="Zhou L.G."/>
            <person name="Ni X.B."/>
            <person name="Tian J.H."/>
            <person name="Sheng Y."/>
            <person name="Liu T."/>
            <person name="Pan Y.S."/>
            <person name="Xia L.Y."/>
            <person name="Li J."/>
            <person name="Zhao F."/>
            <person name="Cao W.C."/>
        </authorList>
    </citation>
    <scope>NUCLEOTIDE SEQUENCE</scope>
    <source>
        <strain evidence="2">Rmic-2018</strain>
    </source>
</reference>
<gene>
    <name evidence="2" type="ORF">HPB51_023425</name>
</gene>
<accession>A0A9J6DJU1</accession>
<feature type="region of interest" description="Disordered" evidence="1">
    <location>
        <begin position="58"/>
        <end position="83"/>
    </location>
</feature>
<keyword evidence="3" id="KW-1185">Reference proteome</keyword>